<keyword evidence="1" id="KW-0472">Membrane</keyword>
<keyword evidence="1" id="KW-1133">Transmembrane helix</keyword>
<proteinExistence type="predicted"/>
<dbReference type="InterPro" id="IPR052901">
    <property type="entry name" value="Bact_TGase-like"/>
</dbReference>
<reference evidence="3" key="1">
    <citation type="submission" date="2017-02" db="EMBL/GenBank/DDBJ databases">
        <title>Genome of Microbulbifer agarilyticus GP101.</title>
        <authorList>
            <person name="Jung J."/>
            <person name="Bae S.S."/>
            <person name="Baek K."/>
        </authorList>
    </citation>
    <scope>NUCLEOTIDE SEQUENCE [LARGE SCALE GENOMIC DNA]</scope>
    <source>
        <strain evidence="3">GP101</strain>
    </source>
</reference>
<dbReference type="AlphaFoldDB" id="A0A1Q2M636"/>
<feature type="transmembrane region" description="Helical" evidence="1">
    <location>
        <begin position="84"/>
        <end position="100"/>
    </location>
</feature>
<feature type="transmembrane region" description="Helical" evidence="1">
    <location>
        <begin position="60"/>
        <end position="78"/>
    </location>
</feature>
<evidence type="ECO:0000259" key="2">
    <source>
        <dbReference type="SMART" id="SM00460"/>
    </source>
</evidence>
<accession>A0A1Q2M636</accession>
<gene>
    <name evidence="3" type="ORF">Mag101_11565</name>
</gene>
<dbReference type="OrthoDB" id="9804872at2"/>
<dbReference type="eggNOG" id="COG1305">
    <property type="taxonomic scope" value="Bacteria"/>
</dbReference>
<dbReference type="RefSeq" id="WP_077405021.1">
    <property type="nucleotide sequence ID" value="NZ_CP019650.1"/>
</dbReference>
<evidence type="ECO:0000313" key="4">
    <source>
        <dbReference type="Proteomes" id="UP000188219"/>
    </source>
</evidence>
<feature type="domain" description="Transglutaminase-like" evidence="2">
    <location>
        <begin position="418"/>
        <end position="489"/>
    </location>
</feature>
<name>A0A1Q2M636_9GAMM</name>
<feature type="transmembrane region" description="Helical" evidence="1">
    <location>
        <begin position="163"/>
        <end position="185"/>
    </location>
</feature>
<keyword evidence="4" id="KW-1185">Reference proteome</keyword>
<dbReference type="KEGG" id="maga:Mag101_11565"/>
<dbReference type="Proteomes" id="UP000188219">
    <property type="component" value="Chromosome"/>
</dbReference>
<dbReference type="InterPro" id="IPR025403">
    <property type="entry name" value="TgpA-like_C"/>
</dbReference>
<dbReference type="Pfam" id="PF13559">
    <property type="entry name" value="DUF4129"/>
    <property type="match status" value="1"/>
</dbReference>
<dbReference type="Pfam" id="PF11992">
    <property type="entry name" value="TgpA_N"/>
    <property type="match status" value="1"/>
</dbReference>
<dbReference type="EMBL" id="CP019650">
    <property type="protein sequence ID" value="AQQ68203.1"/>
    <property type="molecule type" value="Genomic_DNA"/>
</dbReference>
<protein>
    <submittedName>
        <fullName evidence="3">Transglutaminase</fullName>
    </submittedName>
</protein>
<organism evidence="3 4">
    <name type="scientific">Microbulbifer agarilyticus</name>
    <dbReference type="NCBI Taxonomy" id="260552"/>
    <lineage>
        <taxon>Bacteria</taxon>
        <taxon>Pseudomonadati</taxon>
        <taxon>Pseudomonadota</taxon>
        <taxon>Gammaproteobacteria</taxon>
        <taxon>Cellvibrionales</taxon>
        <taxon>Microbulbiferaceae</taxon>
        <taxon>Microbulbifer</taxon>
    </lineage>
</organism>
<dbReference type="InterPro" id="IPR021878">
    <property type="entry name" value="TgpA_N"/>
</dbReference>
<evidence type="ECO:0000256" key="1">
    <source>
        <dbReference type="SAM" id="Phobius"/>
    </source>
</evidence>
<dbReference type="Gene3D" id="3.10.620.30">
    <property type="match status" value="1"/>
</dbReference>
<sequence>MTEVSGQFRTLLPRESLLWVFAAQFVVLLPHFVHLPSWLVFAWFLAVLWRVEVFRGRRAVPGRAIKLLAVTLAVAGLALTYRRWFALEPMVALLAVSFTLKNIELLSRRDAVLSLMLAYFLAATLFVFEQTIPYALYGVLCLVVITAALVAQQGSGSARVGRAFGLSVKILAQAVPVMLILFVVMPRLGPLWAVPNNTSAASTGISDSMSPGDFSRLSKSDKPALRISFDGSVPPPEQRYWRGLVYTHFDGRRWSEPGVTGNRWFGRRFNSSQSSQESDGRLPAVGPRYRYQVIQEASHNPWLFALAISDSDTRGVRSTGDDTLVYRMPVASRLAYDVRSWPRESAPAGARLTPAEERRHLQLPESGNPQARAWAEARRREGMDSLAISQSLLAHYNRSFTYTLKPPALGKDTVDEFMFDTQQGFCEHFANSYVFTMRAAGVPARVVAGYQGGEWVEQEEYLLVRQYDAHAWAEIWLPERGWVRVDPTAAVAPERIRDGLQSAVAEEFMQDALLPLHKIGFVNRLRLQWDMINYRWYQTVVSFDADRQQGLLKRWLGEISPLRMAMFLGIPIAVGLLGLLIWLNLSARGPALPPASRAYLRFCQRMARAGLPRRSGEAPGDFARRIERELPALGPMAVRITAAFERAAYSDSADALKQLRRLVRGFWPLRQLAKLGAAPASHQSVGQ</sequence>
<dbReference type="SMART" id="SM00460">
    <property type="entry name" value="TGc"/>
    <property type="match status" value="1"/>
</dbReference>
<dbReference type="PANTHER" id="PTHR42736">
    <property type="entry name" value="PROTEIN-GLUTAMINE GAMMA-GLUTAMYLTRANSFERASE"/>
    <property type="match status" value="1"/>
</dbReference>
<dbReference type="SUPFAM" id="SSF54001">
    <property type="entry name" value="Cysteine proteinases"/>
    <property type="match status" value="1"/>
</dbReference>
<feature type="transmembrane region" description="Helical" evidence="1">
    <location>
        <begin position="564"/>
        <end position="583"/>
    </location>
</feature>
<dbReference type="InterPro" id="IPR038765">
    <property type="entry name" value="Papain-like_cys_pep_sf"/>
</dbReference>
<feature type="transmembrane region" description="Helical" evidence="1">
    <location>
        <begin position="20"/>
        <end position="48"/>
    </location>
</feature>
<evidence type="ECO:0000313" key="3">
    <source>
        <dbReference type="EMBL" id="AQQ68203.1"/>
    </source>
</evidence>
<dbReference type="PANTHER" id="PTHR42736:SF1">
    <property type="entry name" value="PROTEIN-GLUTAMINE GAMMA-GLUTAMYLTRANSFERASE"/>
    <property type="match status" value="1"/>
</dbReference>
<feature type="transmembrane region" description="Helical" evidence="1">
    <location>
        <begin position="112"/>
        <end position="128"/>
    </location>
</feature>
<feature type="transmembrane region" description="Helical" evidence="1">
    <location>
        <begin position="134"/>
        <end position="151"/>
    </location>
</feature>
<dbReference type="InterPro" id="IPR002931">
    <property type="entry name" value="Transglutaminase-like"/>
</dbReference>
<keyword evidence="1" id="KW-0812">Transmembrane</keyword>
<dbReference type="Pfam" id="PF01841">
    <property type="entry name" value="Transglut_core"/>
    <property type="match status" value="1"/>
</dbReference>
<dbReference type="STRING" id="260552.Mag101_11565"/>